<gene>
    <name evidence="1" type="ORF">LQ567_21100</name>
</gene>
<accession>A0ABS8PYD4</accession>
<keyword evidence="2" id="KW-1185">Reference proteome</keyword>
<evidence type="ECO:0000313" key="1">
    <source>
        <dbReference type="EMBL" id="MCD2425297.1"/>
    </source>
</evidence>
<comment type="caution">
    <text evidence="1">The sequence shown here is derived from an EMBL/GenBank/DDBJ whole genome shotgun (WGS) entry which is preliminary data.</text>
</comment>
<dbReference type="InterPro" id="IPR011944">
    <property type="entry name" value="Steroid_delta5-4_isomerase"/>
</dbReference>
<dbReference type="EMBL" id="JAJNEC010000007">
    <property type="protein sequence ID" value="MCD2425297.1"/>
    <property type="molecule type" value="Genomic_DNA"/>
</dbReference>
<dbReference type="RefSeq" id="WP_231007751.1">
    <property type="nucleotide sequence ID" value="NZ_JAJNEC010000007.1"/>
</dbReference>
<reference evidence="1 2" key="1">
    <citation type="submission" date="2021-11" db="EMBL/GenBank/DDBJ databases">
        <title>Genomic of Niabella pedocola.</title>
        <authorList>
            <person name="Wu T."/>
        </authorList>
    </citation>
    <scope>NUCLEOTIDE SEQUENCE [LARGE SCALE GENOMIC DNA]</scope>
    <source>
        <strain evidence="1 2">JCM 31011</strain>
    </source>
</reference>
<sequence length="141" mass="16103">MTIDPIINGKLDKMEALFQHPTLALFNDLFTEDCDYITFNGQHLKGIEENLLAHQRLSEMKLFRGATLQYRSVQIKATGPDTAIAIATGGIKFRWQKKLLQNRLSINTSVFIRQSDGDWKIASFQNGRIRKPGLLQRLLTK</sequence>
<dbReference type="Gene3D" id="3.10.450.50">
    <property type="match status" value="1"/>
</dbReference>
<dbReference type="Proteomes" id="UP001199816">
    <property type="component" value="Unassembled WGS sequence"/>
</dbReference>
<proteinExistence type="predicted"/>
<dbReference type="NCBIfam" id="TIGR02246">
    <property type="entry name" value="SgcJ/EcaC family oxidoreductase"/>
    <property type="match status" value="1"/>
</dbReference>
<name>A0ABS8PYD4_9BACT</name>
<dbReference type="SUPFAM" id="SSF54427">
    <property type="entry name" value="NTF2-like"/>
    <property type="match status" value="1"/>
</dbReference>
<organism evidence="1 2">
    <name type="scientific">Niabella pedocola</name>
    <dbReference type="NCBI Taxonomy" id="1752077"/>
    <lineage>
        <taxon>Bacteria</taxon>
        <taxon>Pseudomonadati</taxon>
        <taxon>Bacteroidota</taxon>
        <taxon>Chitinophagia</taxon>
        <taxon>Chitinophagales</taxon>
        <taxon>Chitinophagaceae</taxon>
        <taxon>Niabella</taxon>
    </lineage>
</organism>
<protein>
    <submittedName>
        <fullName evidence="1">SgcJ/EcaC family oxidoreductase</fullName>
    </submittedName>
</protein>
<evidence type="ECO:0000313" key="2">
    <source>
        <dbReference type="Proteomes" id="UP001199816"/>
    </source>
</evidence>
<dbReference type="InterPro" id="IPR032710">
    <property type="entry name" value="NTF2-like_dom_sf"/>
</dbReference>